<proteinExistence type="predicted"/>
<sequence length="422" mass="47265">MDADLGPQALDDRAEALRRYTPLPAEVRAKIVKHLILPSARSDDVQHPPLDVRPRFIPEDDAILALQSMSWMEVILEHGDPFELENPEPLCLLLGAFASRIRSRLPPDLHHHIRNPKVCIRLSVQETLPSLRSAFEAKMIVPVDPRNSCEVVSIAINHNAGLGVKCTDIAMGYYLERQEYAAAVEATLPIHILIGIHISPRKLKSRAEFMVRFIDFAFAQAWGYGRAAYAAIAGHLYFPIVRSHLTHQRQQLGSQLDMAKLKGFNRWVTVLLSKTTTVAQVLTWHWGLRDVALQALQVTELKEKQKRHDIHLEQAKLGLIFYQLFAQIPGYGGTSLSSMSWCSAIAHTNVALDFVGKPGVVDRSKIVVRAIQRHAEQSGAGLYRTEAGSEFTVLEKQCPLPHGRPFGAPWAYYDPALFSDDM</sequence>
<dbReference type="EMBL" id="JAKLMC020000002">
    <property type="protein sequence ID" value="KAK5957924.1"/>
    <property type="molecule type" value="Genomic_DNA"/>
</dbReference>
<evidence type="ECO:0000313" key="1">
    <source>
        <dbReference type="EMBL" id="KAK5957924.1"/>
    </source>
</evidence>
<accession>A0AAN8EKR0</accession>
<protein>
    <submittedName>
        <fullName evidence="1">Uncharacterized protein</fullName>
    </submittedName>
</protein>
<comment type="caution">
    <text evidence="1">The sequence shown here is derived from an EMBL/GenBank/DDBJ whole genome shotgun (WGS) entry which is preliminary data.</text>
</comment>
<organism evidence="1 2">
    <name type="scientific">Knufia fluminis</name>
    <dbReference type="NCBI Taxonomy" id="191047"/>
    <lineage>
        <taxon>Eukaryota</taxon>
        <taxon>Fungi</taxon>
        <taxon>Dikarya</taxon>
        <taxon>Ascomycota</taxon>
        <taxon>Pezizomycotina</taxon>
        <taxon>Eurotiomycetes</taxon>
        <taxon>Chaetothyriomycetidae</taxon>
        <taxon>Chaetothyriales</taxon>
        <taxon>Trichomeriaceae</taxon>
        <taxon>Knufia</taxon>
    </lineage>
</organism>
<evidence type="ECO:0000313" key="2">
    <source>
        <dbReference type="Proteomes" id="UP001316803"/>
    </source>
</evidence>
<keyword evidence="2" id="KW-1185">Reference proteome</keyword>
<name>A0AAN8EKR0_9EURO</name>
<reference evidence="1 2" key="1">
    <citation type="submission" date="2022-12" db="EMBL/GenBank/DDBJ databases">
        <title>Genomic features and morphological characterization of a novel Knufia sp. strain isolated from spacecraft assembly facility.</title>
        <authorList>
            <person name="Teixeira M."/>
            <person name="Chander A.M."/>
            <person name="Stajich J.E."/>
            <person name="Venkateswaran K."/>
        </authorList>
    </citation>
    <scope>NUCLEOTIDE SEQUENCE [LARGE SCALE GENOMIC DNA]</scope>
    <source>
        <strain evidence="1 2">FJI-L2-BK-P2</strain>
    </source>
</reference>
<dbReference type="Proteomes" id="UP001316803">
    <property type="component" value="Unassembled WGS sequence"/>
</dbReference>
<gene>
    <name evidence="1" type="ORF">OHC33_001114</name>
</gene>
<dbReference type="AlphaFoldDB" id="A0AAN8EKR0"/>